<protein>
    <submittedName>
        <fullName evidence="2">Uncharacterized protein</fullName>
    </submittedName>
</protein>
<feature type="compositionally biased region" description="Acidic residues" evidence="1">
    <location>
        <begin position="121"/>
        <end position="134"/>
    </location>
</feature>
<gene>
    <name evidence="2" type="ORF">MUK42_08021</name>
</gene>
<reference evidence="2" key="1">
    <citation type="submission" date="2022-05" db="EMBL/GenBank/DDBJ databases">
        <title>The Musa troglodytarum L. genome provides insights into the mechanism of non-climacteric behaviour and enrichment of carotenoids.</title>
        <authorList>
            <person name="Wang J."/>
        </authorList>
    </citation>
    <scope>NUCLEOTIDE SEQUENCE</scope>
    <source>
        <tissue evidence="2">Leaf</tissue>
    </source>
</reference>
<dbReference type="AlphaFoldDB" id="A0A9E7L369"/>
<evidence type="ECO:0000313" key="3">
    <source>
        <dbReference type="Proteomes" id="UP001055439"/>
    </source>
</evidence>
<dbReference type="Proteomes" id="UP001055439">
    <property type="component" value="Chromosome 8"/>
</dbReference>
<dbReference type="OrthoDB" id="10418183at2759"/>
<keyword evidence="3" id="KW-1185">Reference proteome</keyword>
<feature type="region of interest" description="Disordered" evidence="1">
    <location>
        <begin position="117"/>
        <end position="139"/>
    </location>
</feature>
<organism evidence="2 3">
    <name type="scientific">Musa troglodytarum</name>
    <name type="common">fe'i banana</name>
    <dbReference type="NCBI Taxonomy" id="320322"/>
    <lineage>
        <taxon>Eukaryota</taxon>
        <taxon>Viridiplantae</taxon>
        <taxon>Streptophyta</taxon>
        <taxon>Embryophyta</taxon>
        <taxon>Tracheophyta</taxon>
        <taxon>Spermatophyta</taxon>
        <taxon>Magnoliopsida</taxon>
        <taxon>Liliopsida</taxon>
        <taxon>Zingiberales</taxon>
        <taxon>Musaceae</taxon>
        <taxon>Musa</taxon>
    </lineage>
</organism>
<accession>A0A9E7L369</accession>
<evidence type="ECO:0000256" key="1">
    <source>
        <dbReference type="SAM" id="MobiDB-lite"/>
    </source>
</evidence>
<sequence length="201" mass="22133">MAMFAPGSVKRKDLEVVYDRQPDSSLFSETKRIRISMDGEAPLILEEEEEEEAVMSSRAVEAQLQVDGLPQGVPRSGLGNRNLMTSTVDEMPIDGEVATAAAPWIAPSLDPVEIHEREETGAEDPMEVEEEEEEGLLRRPGRTAPAVIWSGDGRILLRKDRFTQLPVDYGRNENNNSSCNKGVGSIPIQRAGMGKKKNVKS</sequence>
<evidence type="ECO:0000313" key="2">
    <source>
        <dbReference type="EMBL" id="URE36395.1"/>
    </source>
</evidence>
<dbReference type="EMBL" id="CP097510">
    <property type="protein sequence ID" value="URE36395.1"/>
    <property type="molecule type" value="Genomic_DNA"/>
</dbReference>
<proteinExistence type="predicted"/>
<name>A0A9E7L369_9LILI</name>
<feature type="region of interest" description="Disordered" evidence="1">
    <location>
        <begin position="168"/>
        <end position="201"/>
    </location>
</feature>